<dbReference type="AlphaFoldDB" id="A0A172TT20"/>
<evidence type="ECO:0000256" key="6">
    <source>
        <dbReference type="SAM" id="SignalP"/>
    </source>
</evidence>
<protein>
    <submittedName>
        <fullName evidence="7">Nucleotide pyrophosphatase</fullName>
    </submittedName>
</protein>
<keyword evidence="3 6" id="KW-0732">Signal</keyword>
<dbReference type="InterPro" id="IPR002591">
    <property type="entry name" value="Phosphodiest/P_Trfase"/>
</dbReference>
<dbReference type="PATRIC" id="fig|1492898.3.peg.1452"/>
<dbReference type="KEGG" id="fla:SY85_06720"/>
<sequence>MKSRLTLLLTIVSLTVFAQPAKINNENKPKLVVGVVVDQMRWDYLYRYSERYGTDGFKRLLREGFSCENTFIPYTPTYTAAGHTCVYTGSVPSFHGIMGNSWYNKALKRNVYCTEDDSVQTVGSTSSAGKMSPKNLWANTITDELRLATNFRNKTIAIALKDRGAILPGGHTANGAYWFDNANGQFISSTFYMNSLPQWVQNFNAKHLPDTYLKQGWKTLYPINTYVQSTEDNKSYENPIPGEDNTFDHNTDAITKNKYESFRSTPYGNTLTFEMAKAAVEAEQLGKSGLTDFLTISFSSTDYIGHAFGPNSIEAEDCYLRFDRELGDFLKYLDSKVGKGNYLLFLTADHGAAHNVEFSKEHKLPAGVLDDADIKKNLDVLLESAFGVKQIIAQVINYQIYLNDEIIASSKLNRAAINQFIIQELLKYPGIAKAFEINQLNDLMLPGPLKMMVANGYNQKLSGEIQFVFKPQWYDSWSTKGTTHGVWSPYDAHIPLLWFGWNIKPGKLNRKVYMTDIAPTVAALLRIQTPNATIGEVIEEVSK</sequence>
<keyword evidence="8" id="KW-1185">Reference proteome</keyword>
<dbReference type="InterPro" id="IPR017850">
    <property type="entry name" value="Alkaline_phosphatase_core_sf"/>
</dbReference>
<evidence type="ECO:0000256" key="2">
    <source>
        <dbReference type="ARBA" id="ARBA00022723"/>
    </source>
</evidence>
<evidence type="ECO:0000313" key="8">
    <source>
        <dbReference type="Proteomes" id="UP000077177"/>
    </source>
</evidence>
<dbReference type="EMBL" id="CP011390">
    <property type="protein sequence ID" value="ANE50239.1"/>
    <property type="molecule type" value="Genomic_DNA"/>
</dbReference>
<dbReference type="SUPFAM" id="SSF53649">
    <property type="entry name" value="Alkaline phosphatase-like"/>
    <property type="match status" value="1"/>
</dbReference>
<dbReference type="PANTHER" id="PTHR10151:SF120">
    <property type="entry name" value="BIS(5'-ADENOSYL)-TRIPHOSPHATASE"/>
    <property type="match status" value="1"/>
</dbReference>
<dbReference type="RefSeq" id="WP_066402737.1">
    <property type="nucleotide sequence ID" value="NZ_CP011390.1"/>
</dbReference>
<dbReference type="InterPro" id="IPR026263">
    <property type="entry name" value="Alkaline_phosphatase_prok"/>
</dbReference>
<feature type="chain" id="PRO_5008001119" evidence="6">
    <location>
        <begin position="19"/>
        <end position="543"/>
    </location>
</feature>
<dbReference type="NCBIfam" id="NF042991">
    <property type="entry name" value="alk_phos_PafA"/>
    <property type="match status" value="1"/>
</dbReference>
<dbReference type="OrthoDB" id="9766127at2"/>
<evidence type="ECO:0000256" key="1">
    <source>
        <dbReference type="ARBA" id="ARBA00022553"/>
    </source>
</evidence>
<dbReference type="CDD" id="cd16016">
    <property type="entry name" value="AP-SPAP"/>
    <property type="match status" value="1"/>
</dbReference>
<keyword evidence="1 4" id="KW-0597">Phosphoprotein</keyword>
<name>A0A172TT20_9BACT</name>
<proteinExistence type="predicted"/>
<keyword evidence="2" id="KW-0479">Metal-binding</keyword>
<feature type="active site" description="Phosphothreonine intermediate" evidence="4">
    <location>
        <position position="79"/>
    </location>
</feature>
<dbReference type="Gene3D" id="3.30.1360.150">
    <property type="match status" value="1"/>
</dbReference>
<evidence type="ECO:0000313" key="7">
    <source>
        <dbReference type="EMBL" id="ANE50239.1"/>
    </source>
</evidence>
<reference evidence="7 8" key="2">
    <citation type="journal article" date="2016" name="Int. J. Syst. Evol. Microbiol.">
        <title>Flavisolibacter tropicus sp. nov., isolated from tropical soil.</title>
        <authorList>
            <person name="Lee J.J."/>
            <person name="Kang M.S."/>
            <person name="Kim G.S."/>
            <person name="Lee C.S."/>
            <person name="Lim S."/>
            <person name="Lee J."/>
            <person name="Roh S.H."/>
            <person name="Kang H."/>
            <person name="Ha J.M."/>
            <person name="Bae S."/>
            <person name="Jung H.Y."/>
            <person name="Kim M.K."/>
        </authorList>
    </citation>
    <scope>NUCLEOTIDE SEQUENCE [LARGE SCALE GENOMIC DNA]</scope>
    <source>
        <strain evidence="7 8">LCS9</strain>
    </source>
</reference>
<evidence type="ECO:0000256" key="5">
    <source>
        <dbReference type="PIRSR" id="PIRSR031924-51"/>
    </source>
</evidence>
<dbReference type="Pfam" id="PF01663">
    <property type="entry name" value="Phosphodiest"/>
    <property type="match status" value="1"/>
</dbReference>
<organism evidence="7 8">
    <name type="scientific">Flavisolibacter tropicus</name>
    <dbReference type="NCBI Taxonomy" id="1492898"/>
    <lineage>
        <taxon>Bacteria</taxon>
        <taxon>Pseudomonadati</taxon>
        <taxon>Bacteroidota</taxon>
        <taxon>Chitinophagia</taxon>
        <taxon>Chitinophagales</taxon>
        <taxon>Chitinophagaceae</taxon>
        <taxon>Flavisolibacter</taxon>
    </lineage>
</organism>
<reference evidence="8" key="1">
    <citation type="submission" date="2015-01" db="EMBL/GenBank/DDBJ databases">
        <title>Flavisolibacter sp./LCS9/ whole genome sequencing.</title>
        <authorList>
            <person name="Kim M.K."/>
            <person name="Srinivasan S."/>
            <person name="Lee J.-J."/>
        </authorList>
    </citation>
    <scope>NUCLEOTIDE SEQUENCE [LARGE SCALE GENOMIC DNA]</scope>
    <source>
        <strain evidence="8">LCS9</strain>
    </source>
</reference>
<evidence type="ECO:0000256" key="4">
    <source>
        <dbReference type="PIRSR" id="PIRSR031924-50"/>
    </source>
</evidence>
<feature type="signal peptide" evidence="6">
    <location>
        <begin position="1"/>
        <end position="18"/>
    </location>
</feature>
<feature type="binding site" evidence="5">
    <location>
        <position position="100"/>
    </location>
    <ligand>
        <name>substrate</name>
    </ligand>
</feature>
<dbReference type="PANTHER" id="PTHR10151">
    <property type="entry name" value="ECTONUCLEOTIDE PYROPHOSPHATASE/PHOSPHODIESTERASE"/>
    <property type="match status" value="1"/>
</dbReference>
<accession>A0A172TT20</accession>
<dbReference type="GO" id="GO:0004035">
    <property type="term" value="F:alkaline phosphatase activity"/>
    <property type="evidence" value="ECO:0007669"/>
    <property type="project" value="InterPro"/>
</dbReference>
<dbReference type="PIRSF" id="PIRSF031924">
    <property type="entry name" value="Pi-irrepressible_AP"/>
    <property type="match status" value="1"/>
</dbReference>
<dbReference type="Gene3D" id="3.40.720.10">
    <property type="entry name" value="Alkaline Phosphatase, subunit A"/>
    <property type="match status" value="1"/>
</dbReference>
<dbReference type="Proteomes" id="UP000077177">
    <property type="component" value="Chromosome"/>
</dbReference>
<gene>
    <name evidence="7" type="ORF">SY85_06720</name>
</gene>
<feature type="binding site" evidence="5">
    <location>
        <begin position="161"/>
        <end position="163"/>
    </location>
    <ligand>
        <name>substrate</name>
    </ligand>
</feature>
<evidence type="ECO:0000256" key="3">
    <source>
        <dbReference type="ARBA" id="ARBA00022729"/>
    </source>
</evidence>
<dbReference type="GO" id="GO:0046872">
    <property type="term" value="F:metal ion binding"/>
    <property type="evidence" value="ECO:0007669"/>
    <property type="project" value="UniProtKB-KW"/>
</dbReference>